<feature type="transmembrane region" description="Helical" evidence="8">
    <location>
        <begin position="568"/>
        <end position="594"/>
    </location>
</feature>
<gene>
    <name evidence="11" type="primary">dctM</name>
    <name evidence="11" type="ORF">ARGLB_069_00750</name>
</gene>
<dbReference type="PANTHER" id="PTHR33362">
    <property type="entry name" value="SIALIC ACID TRAP TRANSPORTER PERMEASE PROTEIN SIAT-RELATED"/>
    <property type="match status" value="1"/>
</dbReference>
<feature type="transmembrane region" description="Helical" evidence="8">
    <location>
        <begin position="382"/>
        <end position="402"/>
    </location>
</feature>
<feature type="transmembrane region" description="Helical" evidence="8">
    <location>
        <begin position="212"/>
        <end position="245"/>
    </location>
</feature>
<evidence type="ECO:0000256" key="3">
    <source>
        <dbReference type="ARBA" id="ARBA00022475"/>
    </source>
</evidence>
<feature type="transmembrane region" description="Helical" evidence="8">
    <location>
        <begin position="156"/>
        <end position="177"/>
    </location>
</feature>
<dbReference type="AlphaFoldDB" id="H0QNQ7"/>
<evidence type="ECO:0000313" key="12">
    <source>
        <dbReference type="Proteomes" id="UP000003828"/>
    </source>
</evidence>
<dbReference type="OrthoDB" id="9777699at2"/>
<feature type="transmembrane region" description="Helical" evidence="8">
    <location>
        <begin position="487"/>
        <end position="508"/>
    </location>
</feature>
<evidence type="ECO:0000256" key="1">
    <source>
        <dbReference type="ARBA" id="ARBA00004429"/>
    </source>
</evidence>
<protein>
    <submittedName>
        <fullName evidence="11">Putative TRAP C4-dicarboxylate transporter system DctM subunit</fullName>
    </submittedName>
</protein>
<feature type="transmembrane region" description="Helical" evidence="8">
    <location>
        <begin position="347"/>
        <end position="370"/>
    </location>
</feature>
<dbReference type="EMBL" id="BAEG01000069">
    <property type="protein sequence ID" value="GAB14458.1"/>
    <property type="molecule type" value="Genomic_DNA"/>
</dbReference>
<sequence length="639" mass="67554">MEHTLAPKELEEVLPSDAEEILHHGHVAPRWSGAVWLDKALEWTVGAAILAELVVILLNIMVRVVTGDSVLWTQEVSEIALLTIAFIGGAIAYPKGAHMSVQALVMRLPVSWKPYLAALVDCLVFVMSAGSLALFIPTLVQQLEEKTPILQLPVFWVSLPFALGMVLIAWFAVLKLWRQPRRAVLVATGITAVLAAAVLFAQPLFYYASPNVVLGVVLVGLFALLFLGLPIAFVLALASGIYLYLGGISEVSAIPIGMASGAKGFVLLAIPFFILAGTVMNSAGLTLPLAKLVDALIGHLRGGLLQVVVVTMYIFSGISGSKVADVAAVGTTMRGMLEERKYPRGEVVAVLSASAIMGETIPPSIVLLILGSITTISTTTLFLAGFVPAAFLALVVMGLVFFRARKQGGVSSPKATWRARGSATFFAIPTLLLPVGMVVGILSGFATPTEVSSVAVAYAFVLAAAYRRGSRRLLGDTLRETTTTAGMVLFIIAAASPLAQTLALAGVSQQIHDLMSGLGDSPVLFMLFTIVLLIIMGQLLEGLPAVLIFAPLLLPIATDFGVNPVQYAMVLIIAMGIGSFAPPAGVGFYVACATGHETVEKSLKHFWPYLIAVFIGLLVLAAVPWFSTFLPAMAGLIPF</sequence>
<name>H0QNQ7_ARTG1</name>
<comment type="subcellular location">
    <subcellularLocation>
        <location evidence="1">Cell inner membrane</location>
        <topology evidence="1">Multi-pass membrane protein</topology>
    </subcellularLocation>
</comment>
<proteinExistence type="predicted"/>
<accession>H0QNQ7</accession>
<evidence type="ECO:0000256" key="5">
    <source>
        <dbReference type="ARBA" id="ARBA00022692"/>
    </source>
</evidence>
<evidence type="ECO:0000256" key="4">
    <source>
        <dbReference type="ARBA" id="ARBA00022519"/>
    </source>
</evidence>
<feature type="transmembrane region" description="Helical" evidence="8">
    <location>
        <begin position="40"/>
        <end position="64"/>
    </location>
</feature>
<dbReference type="NCBIfam" id="TIGR00786">
    <property type="entry name" value="dctM"/>
    <property type="match status" value="1"/>
</dbReference>
<dbReference type="InterPro" id="IPR055348">
    <property type="entry name" value="DctQ"/>
</dbReference>
<keyword evidence="12" id="KW-1185">Reference proteome</keyword>
<dbReference type="Pfam" id="PF06808">
    <property type="entry name" value="DctM"/>
    <property type="match status" value="1"/>
</dbReference>
<evidence type="ECO:0000259" key="9">
    <source>
        <dbReference type="Pfam" id="PF04290"/>
    </source>
</evidence>
<feature type="transmembrane region" description="Helical" evidence="8">
    <location>
        <begin position="451"/>
        <end position="466"/>
    </location>
</feature>
<dbReference type="Proteomes" id="UP000003828">
    <property type="component" value="Unassembled WGS sequence"/>
</dbReference>
<evidence type="ECO:0000256" key="7">
    <source>
        <dbReference type="ARBA" id="ARBA00023136"/>
    </source>
</evidence>
<dbReference type="STRING" id="1077972.ARGLB_069_00750"/>
<evidence type="ECO:0000256" key="2">
    <source>
        <dbReference type="ARBA" id="ARBA00022448"/>
    </source>
</evidence>
<feature type="transmembrane region" description="Helical" evidence="8">
    <location>
        <begin position="542"/>
        <end position="562"/>
    </location>
</feature>
<feature type="transmembrane region" description="Helical" evidence="8">
    <location>
        <begin position="423"/>
        <end position="445"/>
    </location>
</feature>
<evidence type="ECO:0000259" key="10">
    <source>
        <dbReference type="Pfam" id="PF06808"/>
    </source>
</evidence>
<dbReference type="InterPro" id="IPR004681">
    <property type="entry name" value="TRAP_DctM"/>
</dbReference>
<keyword evidence="2" id="KW-0813">Transport</keyword>
<keyword evidence="5 8" id="KW-0812">Transmembrane</keyword>
<feature type="transmembrane region" description="Helical" evidence="8">
    <location>
        <begin position="265"/>
        <end position="284"/>
    </location>
</feature>
<keyword evidence="4" id="KW-0997">Cell inner membrane</keyword>
<feature type="transmembrane region" description="Helical" evidence="8">
    <location>
        <begin position="115"/>
        <end position="136"/>
    </location>
</feature>
<dbReference type="Pfam" id="PF04290">
    <property type="entry name" value="DctQ"/>
    <property type="match status" value="1"/>
</dbReference>
<keyword evidence="3" id="KW-1003">Cell membrane</keyword>
<dbReference type="RefSeq" id="WP_003802930.1">
    <property type="nucleotide sequence ID" value="NZ_BAEG01000069.1"/>
</dbReference>
<feature type="transmembrane region" description="Helical" evidence="8">
    <location>
        <begin position="304"/>
        <end position="327"/>
    </location>
</feature>
<reference evidence="11 12" key="1">
    <citation type="submission" date="2011-12" db="EMBL/GenBank/DDBJ databases">
        <title>Whole genome shotgun sequence of Arthrobacter globiformis NBRC 12137.</title>
        <authorList>
            <person name="Miyazawa S."/>
            <person name="Hosoyama A."/>
            <person name="Tsuchikane K."/>
            <person name="Katsumata H."/>
            <person name="Yamazaki S."/>
            <person name="Fujita N."/>
        </authorList>
    </citation>
    <scope>NUCLEOTIDE SEQUENCE [LARGE SCALE GENOMIC DNA]</scope>
    <source>
        <strain evidence="11 12">NBRC 12137</strain>
    </source>
</reference>
<feature type="transmembrane region" description="Helical" evidence="8">
    <location>
        <begin position="606"/>
        <end position="626"/>
    </location>
</feature>
<organism evidence="11 12">
    <name type="scientific">Arthrobacter globiformis (strain ATCC 8010 / DSM 20124 / JCM 1332 / NBRC 12137 / NCIMB 8907 / NRRL B-2979 / 168)</name>
    <dbReference type="NCBI Taxonomy" id="1077972"/>
    <lineage>
        <taxon>Bacteria</taxon>
        <taxon>Bacillati</taxon>
        <taxon>Actinomycetota</taxon>
        <taxon>Actinomycetes</taxon>
        <taxon>Micrococcales</taxon>
        <taxon>Micrococcaceae</taxon>
        <taxon>Arthrobacter</taxon>
    </lineage>
</organism>
<dbReference type="GO" id="GO:0022857">
    <property type="term" value="F:transmembrane transporter activity"/>
    <property type="evidence" value="ECO:0007669"/>
    <property type="project" value="TreeGrafter"/>
</dbReference>
<feature type="domain" description="TRAP C4-dicarboxylate transport system permease DctM subunit" evidence="10">
    <location>
        <begin position="218"/>
        <end position="626"/>
    </location>
</feature>
<feature type="transmembrane region" description="Helical" evidence="8">
    <location>
        <begin position="76"/>
        <end position="94"/>
    </location>
</feature>
<dbReference type="GO" id="GO:0005886">
    <property type="term" value="C:plasma membrane"/>
    <property type="evidence" value="ECO:0007669"/>
    <property type="project" value="UniProtKB-SubCell"/>
</dbReference>
<keyword evidence="7 8" id="KW-0472">Membrane</keyword>
<comment type="caution">
    <text evidence="11">The sequence shown here is derived from an EMBL/GenBank/DDBJ whole genome shotgun (WGS) entry which is preliminary data.</text>
</comment>
<feature type="transmembrane region" description="Helical" evidence="8">
    <location>
        <begin position="514"/>
        <end position="535"/>
    </location>
</feature>
<dbReference type="InterPro" id="IPR010656">
    <property type="entry name" value="DctM"/>
</dbReference>
<feature type="domain" description="Tripartite ATP-independent periplasmic transporters DctQ component" evidence="9">
    <location>
        <begin position="54"/>
        <end position="179"/>
    </location>
</feature>
<evidence type="ECO:0000256" key="8">
    <source>
        <dbReference type="SAM" id="Phobius"/>
    </source>
</evidence>
<dbReference type="eggNOG" id="COG1593">
    <property type="taxonomic scope" value="Bacteria"/>
</dbReference>
<keyword evidence="6 8" id="KW-1133">Transmembrane helix</keyword>
<evidence type="ECO:0000313" key="11">
    <source>
        <dbReference type="EMBL" id="GAB14458.1"/>
    </source>
</evidence>
<dbReference type="PANTHER" id="PTHR33362:SF2">
    <property type="entry name" value="TRAP TRANSPORTER LARGE PERMEASE PROTEIN"/>
    <property type="match status" value="1"/>
</dbReference>
<feature type="transmembrane region" description="Helical" evidence="8">
    <location>
        <begin position="184"/>
        <end position="206"/>
    </location>
</feature>
<evidence type="ECO:0000256" key="6">
    <source>
        <dbReference type="ARBA" id="ARBA00022989"/>
    </source>
</evidence>